<protein>
    <submittedName>
        <fullName evidence="2">Type II toxin-antitoxin system PrlF family antitoxin</fullName>
    </submittedName>
</protein>
<evidence type="ECO:0000313" key="2">
    <source>
        <dbReference type="EMBL" id="MCW1913613.1"/>
    </source>
</evidence>
<dbReference type="InterPro" id="IPR031848">
    <property type="entry name" value="PrlF_antitoxin"/>
</dbReference>
<evidence type="ECO:0000259" key="1">
    <source>
        <dbReference type="SMART" id="SM00966"/>
    </source>
</evidence>
<reference evidence="2" key="1">
    <citation type="submission" date="2022-10" db="EMBL/GenBank/DDBJ databases">
        <title>Luteolibacter sp. GHJ8, whole genome shotgun sequencing project.</title>
        <authorList>
            <person name="Zhao G."/>
            <person name="Shen L."/>
        </authorList>
    </citation>
    <scope>NUCLEOTIDE SEQUENCE</scope>
    <source>
        <strain evidence="2">GHJ8</strain>
    </source>
</reference>
<feature type="domain" description="SpoVT-AbrB" evidence="1">
    <location>
        <begin position="4"/>
        <end position="50"/>
    </location>
</feature>
<dbReference type="EMBL" id="JAPDDR010000004">
    <property type="protein sequence ID" value="MCW1913613.1"/>
    <property type="molecule type" value="Genomic_DNA"/>
</dbReference>
<keyword evidence="3" id="KW-1185">Reference proteome</keyword>
<dbReference type="Proteomes" id="UP001165653">
    <property type="component" value="Unassembled WGS sequence"/>
</dbReference>
<sequence>MTHSTLTSKNQTTIPKAVIKALNLRPTDQLIYEIEPDGRVMLSAKTGTFASVAEELVPKGRKSGARTVEQMKAAVKSMARKRMNRLKE</sequence>
<dbReference type="InterPro" id="IPR007159">
    <property type="entry name" value="SpoVT-AbrB_dom"/>
</dbReference>
<name>A0ABT3G192_9BACT</name>
<dbReference type="InterPro" id="IPR037914">
    <property type="entry name" value="SpoVT-AbrB_sf"/>
</dbReference>
<accession>A0ABT3G192</accession>
<organism evidence="2 3">
    <name type="scientific">Luteolibacter rhizosphaerae</name>
    <dbReference type="NCBI Taxonomy" id="2989719"/>
    <lineage>
        <taxon>Bacteria</taxon>
        <taxon>Pseudomonadati</taxon>
        <taxon>Verrucomicrobiota</taxon>
        <taxon>Verrucomicrobiia</taxon>
        <taxon>Verrucomicrobiales</taxon>
        <taxon>Verrucomicrobiaceae</taxon>
        <taxon>Luteolibacter</taxon>
    </lineage>
</organism>
<gene>
    <name evidence="2" type="ORF">OJ996_08505</name>
</gene>
<dbReference type="Gene3D" id="2.10.260.10">
    <property type="match status" value="1"/>
</dbReference>
<dbReference type="SUPFAM" id="SSF89447">
    <property type="entry name" value="AbrB/MazE/MraZ-like"/>
    <property type="match status" value="1"/>
</dbReference>
<dbReference type="SMART" id="SM00966">
    <property type="entry name" value="SpoVT_AbrB"/>
    <property type="match status" value="1"/>
</dbReference>
<comment type="caution">
    <text evidence="2">The sequence shown here is derived from an EMBL/GenBank/DDBJ whole genome shotgun (WGS) entry which is preliminary data.</text>
</comment>
<proteinExistence type="predicted"/>
<dbReference type="Pfam" id="PF15937">
    <property type="entry name" value="PrlF_antitoxin"/>
    <property type="match status" value="1"/>
</dbReference>
<evidence type="ECO:0000313" key="3">
    <source>
        <dbReference type="Proteomes" id="UP001165653"/>
    </source>
</evidence>
<dbReference type="RefSeq" id="WP_264513116.1">
    <property type="nucleotide sequence ID" value="NZ_JAPDDR010000004.1"/>
</dbReference>